<protein>
    <submittedName>
        <fullName evidence="6">Patatin/cPLA2 family phospholipase</fullName>
    </submittedName>
</protein>
<dbReference type="EMBL" id="JAGGLL010000004">
    <property type="protein sequence ID" value="MBP2020978.1"/>
    <property type="molecule type" value="Genomic_DNA"/>
</dbReference>
<dbReference type="InterPro" id="IPR016035">
    <property type="entry name" value="Acyl_Trfase/lysoPLipase"/>
</dbReference>
<reference evidence="6 7" key="1">
    <citation type="submission" date="2021-03" db="EMBL/GenBank/DDBJ databases">
        <title>Genomic Encyclopedia of Type Strains, Phase IV (KMG-IV): sequencing the most valuable type-strain genomes for metagenomic binning, comparative biology and taxonomic classification.</title>
        <authorList>
            <person name="Goeker M."/>
        </authorList>
    </citation>
    <scope>NUCLEOTIDE SEQUENCE [LARGE SCALE GENOMIC DNA]</scope>
    <source>
        <strain evidence="6 7">DSM 28650</strain>
    </source>
</reference>
<evidence type="ECO:0000256" key="4">
    <source>
        <dbReference type="PROSITE-ProRule" id="PRU01161"/>
    </source>
</evidence>
<feature type="short sequence motif" description="DGA/G" evidence="4">
    <location>
        <begin position="159"/>
        <end position="161"/>
    </location>
</feature>
<comment type="caution">
    <text evidence="4">Lacks conserved residue(s) required for the propagation of feature annotation.</text>
</comment>
<dbReference type="PANTHER" id="PTHR14226">
    <property type="entry name" value="NEUROPATHY TARGET ESTERASE/SWISS CHEESE D.MELANOGASTER"/>
    <property type="match status" value="1"/>
</dbReference>
<dbReference type="Pfam" id="PF19890">
    <property type="entry name" value="DUF6363"/>
    <property type="match status" value="1"/>
</dbReference>
<dbReference type="SUPFAM" id="SSF52151">
    <property type="entry name" value="FabD/lysophospholipase-like"/>
    <property type="match status" value="1"/>
</dbReference>
<accession>A0ABS4JZM6</accession>
<comment type="caution">
    <text evidence="6">The sequence shown here is derived from an EMBL/GenBank/DDBJ whole genome shotgun (WGS) entry which is preliminary data.</text>
</comment>
<dbReference type="PROSITE" id="PS51635">
    <property type="entry name" value="PNPLA"/>
    <property type="match status" value="1"/>
</dbReference>
<evidence type="ECO:0000256" key="3">
    <source>
        <dbReference type="ARBA" id="ARBA00023098"/>
    </source>
</evidence>
<evidence type="ECO:0000259" key="5">
    <source>
        <dbReference type="PROSITE" id="PS51635"/>
    </source>
</evidence>
<dbReference type="Gene3D" id="3.40.1090.10">
    <property type="entry name" value="Cytosolic phospholipase A2 catalytic domain"/>
    <property type="match status" value="2"/>
</dbReference>
<dbReference type="Proteomes" id="UP001519308">
    <property type="component" value="Unassembled WGS sequence"/>
</dbReference>
<dbReference type="RefSeq" id="WP_021284450.1">
    <property type="nucleotide sequence ID" value="NZ_JAGGLL010000004.1"/>
</dbReference>
<dbReference type="InterPro" id="IPR045943">
    <property type="entry name" value="DUF6363"/>
</dbReference>
<dbReference type="CDD" id="cd07208">
    <property type="entry name" value="Pat_hypo_Ecoli_yjju_like"/>
    <property type="match status" value="1"/>
</dbReference>
<keyword evidence="3 4" id="KW-0443">Lipid metabolism</keyword>
<gene>
    <name evidence="6" type="ORF">J2Z44_000762</name>
</gene>
<evidence type="ECO:0000256" key="2">
    <source>
        <dbReference type="ARBA" id="ARBA00022963"/>
    </source>
</evidence>
<keyword evidence="1 4" id="KW-0378">Hydrolase</keyword>
<name>A0ABS4JZM6_9CLOT</name>
<keyword evidence="7" id="KW-1185">Reference proteome</keyword>
<feature type="active site" description="Proton acceptor" evidence="4">
    <location>
        <position position="159"/>
    </location>
</feature>
<feature type="active site" description="Nucleophile" evidence="4">
    <location>
        <position position="39"/>
    </location>
</feature>
<dbReference type="PANTHER" id="PTHR14226:SF25">
    <property type="entry name" value="PHOSPHOESTERASE"/>
    <property type="match status" value="1"/>
</dbReference>
<evidence type="ECO:0000256" key="1">
    <source>
        <dbReference type="ARBA" id="ARBA00022801"/>
    </source>
</evidence>
<organism evidence="6 7">
    <name type="scientific">Clostridium punense</name>
    <dbReference type="NCBI Taxonomy" id="1054297"/>
    <lineage>
        <taxon>Bacteria</taxon>
        <taxon>Bacillati</taxon>
        <taxon>Bacillota</taxon>
        <taxon>Clostridia</taxon>
        <taxon>Eubacteriales</taxon>
        <taxon>Clostridiaceae</taxon>
        <taxon>Clostridium</taxon>
    </lineage>
</organism>
<keyword evidence="2 4" id="KW-0442">Lipid degradation</keyword>
<sequence length="281" mass="32397">MGKVGLVLEVGGMRGLYTCGVLELFLEKELYFNYIIGVSAGACNAVSYISKQKGRNEKVNIEFANHWKYASFRNLLREKSYFGMNFIFDEIPNKYVAFDYNTFNKSPSRFLIGATDCNTGKPVYLNKEDVTEGFHALRATASLPLISPVVRFKGYELLDGGISDSIPIKKSIEDGNEKNIIILTRNKEYRKSPMKFEKIVKLKYKQYPLLVDTIINRYKNYNETLDFIEELEKQGKAIVIRPSQEVTVGRIEKNKEKLYSLFRNGRLDAENLYNKIHEFIN</sequence>
<dbReference type="InterPro" id="IPR037483">
    <property type="entry name" value="YjjU-like"/>
</dbReference>
<evidence type="ECO:0000313" key="7">
    <source>
        <dbReference type="Proteomes" id="UP001519308"/>
    </source>
</evidence>
<dbReference type="InterPro" id="IPR002641">
    <property type="entry name" value="PNPLA_dom"/>
</dbReference>
<feature type="short sequence motif" description="GXSXG" evidence="4">
    <location>
        <begin position="37"/>
        <end position="41"/>
    </location>
</feature>
<evidence type="ECO:0000313" key="6">
    <source>
        <dbReference type="EMBL" id="MBP2020978.1"/>
    </source>
</evidence>
<proteinExistence type="predicted"/>
<dbReference type="InterPro" id="IPR050301">
    <property type="entry name" value="NTE"/>
</dbReference>
<feature type="domain" description="PNPLA" evidence="5">
    <location>
        <begin position="6"/>
        <end position="172"/>
    </location>
</feature>
<dbReference type="Pfam" id="PF01734">
    <property type="entry name" value="Patatin"/>
    <property type="match status" value="1"/>
</dbReference>